<dbReference type="Proteomes" id="UP000236845">
    <property type="component" value="Unassembled WGS sequence"/>
</dbReference>
<dbReference type="EMBL" id="PEXW01000037">
    <property type="protein sequence ID" value="PIS40740.1"/>
    <property type="molecule type" value="Genomic_DNA"/>
</dbReference>
<protein>
    <submittedName>
        <fullName evidence="1">Uncharacterized protein</fullName>
    </submittedName>
</protein>
<proteinExistence type="predicted"/>
<dbReference type="AlphaFoldDB" id="A0A2H0YQK6"/>
<organism evidence="1 2">
    <name type="scientific">Candidatus Kerfeldbacteria bacterium CG08_land_8_20_14_0_20_43_14</name>
    <dbReference type="NCBI Taxonomy" id="2014246"/>
    <lineage>
        <taxon>Bacteria</taxon>
        <taxon>Candidatus Kerfeldiibacteriota</taxon>
    </lineage>
</organism>
<evidence type="ECO:0000313" key="1">
    <source>
        <dbReference type="EMBL" id="PIS40740.1"/>
    </source>
</evidence>
<sequence>MRKRIKPKRIKKDNLLISLAVFVFFVIIFAGIVYKNHGYTKQAFGLENEAVSIDNKLTSTASKMPNQPLALETCQDNDEGMNFEVQSTVSIYSDQTILRSYQDYCQANGSNVVVEYTCQNNQPQMGYHYCLNGCVSGACKPAPGKGTIYVIHAVDTEEMGLDPKQQINTLNLSNYGPGSDVEYVLSEPYRNVNRDSFGGKIKLSWFLMNDEAYCQSTQADCNIIHTTMRQYTQKAKAYGDTYSWHYHHQDWNDLNNDGIFFWNQLLTFNQTPYTHGTDVELAEKMLASQILDQQFYPSLIRMGWVWENTDFSNWLDDILPYDFSNLAPMYNNQSTSDGIGNVYDWRRALANWSAYHPSSSDYQLPGNLKRQVFKCGGSLADVFNAFNLANQGQDVLICTYIHSNYVYFDRYSWLNSLHEVIRRYPEVKYKFVNALEGIHIMQNIIDEQAPSANVNRQGEVYTLITNEPLFAYPFGAIKKPDGSYARIKPQVLEPVISGTSYGWTFNLAGLDYSEFAIGGSDQSGNTFVTQKYLD</sequence>
<evidence type="ECO:0000313" key="2">
    <source>
        <dbReference type="Proteomes" id="UP000236845"/>
    </source>
</evidence>
<name>A0A2H0YQK6_9BACT</name>
<gene>
    <name evidence="1" type="ORF">COT26_01745</name>
</gene>
<accession>A0A2H0YQK6</accession>
<comment type="caution">
    <text evidence="1">The sequence shown here is derived from an EMBL/GenBank/DDBJ whole genome shotgun (WGS) entry which is preliminary data.</text>
</comment>
<reference evidence="2" key="1">
    <citation type="submission" date="2017-09" db="EMBL/GenBank/DDBJ databases">
        <title>Depth-based differentiation of microbial function through sediment-hosted aquifers and enrichment of novel symbionts in the deep terrestrial subsurface.</title>
        <authorList>
            <person name="Probst A.J."/>
            <person name="Ladd B."/>
            <person name="Jarett J.K."/>
            <person name="Geller-Mcgrath D.E."/>
            <person name="Sieber C.M.K."/>
            <person name="Emerson J.B."/>
            <person name="Anantharaman K."/>
            <person name="Thomas B.C."/>
            <person name="Malmstrom R."/>
            <person name="Stieglmeier M."/>
            <person name="Klingl A."/>
            <person name="Woyke T."/>
            <person name="Ryan C.M."/>
            <person name="Banfield J.F."/>
        </authorList>
    </citation>
    <scope>NUCLEOTIDE SEQUENCE [LARGE SCALE GENOMIC DNA]</scope>
</reference>